<keyword evidence="2" id="KW-1185">Reference proteome</keyword>
<proteinExistence type="predicted"/>
<gene>
    <name evidence="1" type="ORF">CLV60_108324</name>
</gene>
<protein>
    <submittedName>
        <fullName evidence="1">Uncharacterized protein</fullName>
    </submittedName>
</protein>
<name>A0A2P8G0H4_9BACT</name>
<reference evidence="1 2" key="1">
    <citation type="submission" date="2018-03" db="EMBL/GenBank/DDBJ databases">
        <title>Genomic Encyclopedia of Archaeal and Bacterial Type Strains, Phase II (KMG-II): from individual species to whole genera.</title>
        <authorList>
            <person name="Goeker M."/>
        </authorList>
    </citation>
    <scope>NUCLEOTIDE SEQUENCE [LARGE SCALE GENOMIC DNA]</scope>
    <source>
        <strain evidence="1 2">DSM 29057</strain>
    </source>
</reference>
<dbReference type="AlphaFoldDB" id="A0A2P8G0H4"/>
<dbReference type="RefSeq" id="WP_170118817.1">
    <property type="nucleotide sequence ID" value="NZ_PYAS01000008.1"/>
</dbReference>
<dbReference type="EMBL" id="PYAS01000008">
    <property type="protein sequence ID" value="PSL27466.1"/>
    <property type="molecule type" value="Genomic_DNA"/>
</dbReference>
<accession>A0A2P8G0H4</accession>
<sequence length="51" mass="5642">MSRPVLNLNPKNGSENYLGTLPEEEKANLSGDAWKAYNAHWLPNQGKECGV</sequence>
<organism evidence="1 2">
    <name type="scientific">Dyadobacter jiangsuensis</name>
    <dbReference type="NCBI Taxonomy" id="1591085"/>
    <lineage>
        <taxon>Bacteria</taxon>
        <taxon>Pseudomonadati</taxon>
        <taxon>Bacteroidota</taxon>
        <taxon>Cytophagia</taxon>
        <taxon>Cytophagales</taxon>
        <taxon>Spirosomataceae</taxon>
        <taxon>Dyadobacter</taxon>
    </lineage>
</organism>
<dbReference type="Proteomes" id="UP000241964">
    <property type="component" value="Unassembled WGS sequence"/>
</dbReference>
<evidence type="ECO:0000313" key="2">
    <source>
        <dbReference type="Proteomes" id="UP000241964"/>
    </source>
</evidence>
<comment type="caution">
    <text evidence="1">The sequence shown here is derived from an EMBL/GenBank/DDBJ whole genome shotgun (WGS) entry which is preliminary data.</text>
</comment>
<evidence type="ECO:0000313" key="1">
    <source>
        <dbReference type="EMBL" id="PSL27466.1"/>
    </source>
</evidence>